<proteinExistence type="predicted"/>
<sequence>MLPSSPPPRLLMWLRLEFTLSGYQLLVWTLWFLLKLRLCYHDADTQGNSRRISCWKPTKGQGMYRYLARSSIEIAKIRMQFGAPIGLCNMGTTHQCILMHLPLVHLTKVQK</sequence>
<evidence type="ECO:0000313" key="2">
    <source>
        <dbReference type="Proteomes" id="UP001056120"/>
    </source>
</evidence>
<accession>A0ACB9D5C8</accession>
<gene>
    <name evidence="1" type="ORF">L1987_59380</name>
</gene>
<reference evidence="1 2" key="2">
    <citation type="journal article" date="2022" name="Mol. Ecol. Resour.">
        <title>The genomes of chicory, endive, great burdock and yacon provide insights into Asteraceae paleo-polyploidization history and plant inulin production.</title>
        <authorList>
            <person name="Fan W."/>
            <person name="Wang S."/>
            <person name="Wang H."/>
            <person name="Wang A."/>
            <person name="Jiang F."/>
            <person name="Liu H."/>
            <person name="Zhao H."/>
            <person name="Xu D."/>
            <person name="Zhang Y."/>
        </authorList>
    </citation>
    <scope>NUCLEOTIDE SEQUENCE [LARGE SCALE GENOMIC DNA]</scope>
    <source>
        <strain evidence="2">cv. Yunnan</strain>
        <tissue evidence="1">Leaves</tissue>
    </source>
</reference>
<protein>
    <submittedName>
        <fullName evidence="1">Uncharacterized protein</fullName>
    </submittedName>
</protein>
<keyword evidence="2" id="KW-1185">Reference proteome</keyword>
<dbReference type="EMBL" id="CM042037">
    <property type="protein sequence ID" value="KAI3741706.1"/>
    <property type="molecule type" value="Genomic_DNA"/>
</dbReference>
<dbReference type="Proteomes" id="UP001056120">
    <property type="component" value="Linkage Group LG20"/>
</dbReference>
<comment type="caution">
    <text evidence="1">The sequence shown here is derived from an EMBL/GenBank/DDBJ whole genome shotgun (WGS) entry which is preliminary data.</text>
</comment>
<evidence type="ECO:0000313" key="1">
    <source>
        <dbReference type="EMBL" id="KAI3741706.1"/>
    </source>
</evidence>
<organism evidence="1 2">
    <name type="scientific">Smallanthus sonchifolius</name>
    <dbReference type="NCBI Taxonomy" id="185202"/>
    <lineage>
        <taxon>Eukaryota</taxon>
        <taxon>Viridiplantae</taxon>
        <taxon>Streptophyta</taxon>
        <taxon>Embryophyta</taxon>
        <taxon>Tracheophyta</taxon>
        <taxon>Spermatophyta</taxon>
        <taxon>Magnoliopsida</taxon>
        <taxon>eudicotyledons</taxon>
        <taxon>Gunneridae</taxon>
        <taxon>Pentapetalae</taxon>
        <taxon>asterids</taxon>
        <taxon>campanulids</taxon>
        <taxon>Asterales</taxon>
        <taxon>Asteraceae</taxon>
        <taxon>Asteroideae</taxon>
        <taxon>Heliantheae alliance</taxon>
        <taxon>Millerieae</taxon>
        <taxon>Smallanthus</taxon>
    </lineage>
</organism>
<name>A0ACB9D5C8_9ASTR</name>
<reference evidence="2" key="1">
    <citation type="journal article" date="2022" name="Mol. Ecol. Resour.">
        <title>The genomes of chicory, endive, great burdock and yacon provide insights into Asteraceae palaeo-polyploidization history and plant inulin production.</title>
        <authorList>
            <person name="Fan W."/>
            <person name="Wang S."/>
            <person name="Wang H."/>
            <person name="Wang A."/>
            <person name="Jiang F."/>
            <person name="Liu H."/>
            <person name="Zhao H."/>
            <person name="Xu D."/>
            <person name="Zhang Y."/>
        </authorList>
    </citation>
    <scope>NUCLEOTIDE SEQUENCE [LARGE SCALE GENOMIC DNA]</scope>
    <source>
        <strain evidence="2">cv. Yunnan</strain>
    </source>
</reference>